<dbReference type="InterPro" id="IPR015421">
    <property type="entry name" value="PyrdxlP-dep_Trfase_major"/>
</dbReference>
<proteinExistence type="inferred from homology"/>
<dbReference type="Gene3D" id="3.90.1150.10">
    <property type="entry name" value="Aspartate Aminotransferase, domain 1"/>
    <property type="match status" value="1"/>
</dbReference>
<dbReference type="InterPro" id="IPR005814">
    <property type="entry name" value="Aminotrans_3"/>
</dbReference>
<dbReference type="SUPFAM" id="SSF53383">
    <property type="entry name" value="PLP-dependent transferases"/>
    <property type="match status" value="1"/>
</dbReference>
<reference evidence="9" key="1">
    <citation type="submission" date="2022-03" db="EMBL/GenBank/DDBJ databases">
        <title>De novo assembled genomes of Belliella spp. (Cyclobacteriaceae) strains.</title>
        <authorList>
            <person name="Szabo A."/>
            <person name="Korponai K."/>
            <person name="Felfoldi T."/>
        </authorList>
    </citation>
    <scope>NUCLEOTIDE SEQUENCE</scope>
    <source>
        <strain evidence="9">DSM 107340</strain>
    </source>
</reference>
<protein>
    <recommendedName>
        <fullName evidence="3">ornithine aminotransferase</fullName>
        <ecNumber evidence="3">2.6.1.13</ecNumber>
    </recommendedName>
    <alternativeName>
        <fullName evidence="7">Ornithine--oxo-acid aminotransferase</fullName>
    </alternativeName>
</protein>
<keyword evidence="5 9" id="KW-0808">Transferase</keyword>
<gene>
    <name evidence="9" type="primary">rocD</name>
    <name evidence="9" type="ORF">MM236_18665</name>
</gene>
<comment type="similarity">
    <text evidence="8">Belongs to the class-III pyridoxal-phosphate-dependent aminotransferase family.</text>
</comment>
<dbReference type="InterPro" id="IPR015424">
    <property type="entry name" value="PyrdxlP-dep_Trfase"/>
</dbReference>
<dbReference type="PANTHER" id="PTHR11986">
    <property type="entry name" value="AMINOTRANSFERASE CLASS III"/>
    <property type="match status" value="1"/>
</dbReference>
<evidence type="ECO:0000256" key="4">
    <source>
        <dbReference type="ARBA" id="ARBA00022576"/>
    </source>
</evidence>
<dbReference type="CDD" id="cd00610">
    <property type="entry name" value="OAT_like"/>
    <property type="match status" value="1"/>
</dbReference>
<evidence type="ECO:0000256" key="5">
    <source>
        <dbReference type="ARBA" id="ARBA00022679"/>
    </source>
</evidence>
<dbReference type="Gene3D" id="3.40.640.10">
    <property type="entry name" value="Type I PLP-dependent aspartate aminotransferase-like (Major domain)"/>
    <property type="match status" value="1"/>
</dbReference>
<evidence type="ECO:0000313" key="9">
    <source>
        <dbReference type="EMBL" id="MCH7400024.1"/>
    </source>
</evidence>
<evidence type="ECO:0000256" key="1">
    <source>
        <dbReference type="ARBA" id="ARBA00001933"/>
    </source>
</evidence>
<dbReference type="PIRSF" id="PIRSF000521">
    <property type="entry name" value="Transaminase_4ab_Lys_Orn"/>
    <property type="match status" value="1"/>
</dbReference>
<keyword evidence="10" id="KW-1185">Reference proteome</keyword>
<keyword evidence="4 9" id="KW-0032">Aminotransferase</keyword>
<dbReference type="InterPro" id="IPR010164">
    <property type="entry name" value="Orn_aminotrans"/>
</dbReference>
<evidence type="ECO:0000256" key="6">
    <source>
        <dbReference type="ARBA" id="ARBA00022898"/>
    </source>
</evidence>
<dbReference type="EMBL" id="JAKZGS010000025">
    <property type="protein sequence ID" value="MCH7400024.1"/>
    <property type="molecule type" value="Genomic_DNA"/>
</dbReference>
<organism evidence="9 10">
    <name type="scientific">Belliella calami</name>
    <dbReference type="NCBI Taxonomy" id="2923436"/>
    <lineage>
        <taxon>Bacteria</taxon>
        <taxon>Pseudomonadati</taxon>
        <taxon>Bacteroidota</taxon>
        <taxon>Cytophagia</taxon>
        <taxon>Cytophagales</taxon>
        <taxon>Cyclobacteriaceae</taxon>
        <taxon>Belliella</taxon>
    </lineage>
</organism>
<dbReference type="EC" id="2.6.1.13" evidence="3"/>
<comment type="pathway">
    <text evidence="2">Amino-acid biosynthesis; L-proline biosynthesis; L-glutamate 5-semialdehyde from L-ornithine: step 1/1.</text>
</comment>
<evidence type="ECO:0000256" key="3">
    <source>
        <dbReference type="ARBA" id="ARBA00012924"/>
    </source>
</evidence>
<keyword evidence="6 8" id="KW-0663">Pyridoxal phosphate</keyword>
<evidence type="ECO:0000256" key="8">
    <source>
        <dbReference type="RuleBase" id="RU003560"/>
    </source>
</evidence>
<sequence>MIETINSSKQAIELEDKYGAHNYHPLPVVLAKGQGVFLWDVEGKKYFDFLSAYSAVNQGHCHPRIKEALIEQAGTLTLTSRAFFNDVLGPFEKYITEYFGFDKVLPMNTGAEGVETALKIARKWGYEKKGVDENEAVIVVAENNFHGRTTTIISFSNDQNARKNFGPYTAGFVKIPYDDIPALEKALEDKNVVAFLVEPIQGEAGVYTPAEDFIRKASDACRSKNVLFIADEIQTGIARTGSLLAVCGNCTCEAHCEKQSSYTQPDMLILGKAISGGFYPVSAVLANNDIMNVIKPGQHGSTFGGNPLGAKVAIAALEVVRDEKLAVNARKLGKIFRERMQVLVDKYGILKLVRGKGLLNAVVVNDSEDSSTAWDMCVALKDNGLLAKPTHGNIIRFAPPLVMTEAQLHECCDIIEKVVKEFDK</sequence>
<dbReference type="NCBIfam" id="TIGR01885">
    <property type="entry name" value="Orn_aminotrans"/>
    <property type="match status" value="1"/>
</dbReference>
<accession>A0ABS9UU48</accession>
<evidence type="ECO:0000256" key="7">
    <source>
        <dbReference type="ARBA" id="ARBA00030587"/>
    </source>
</evidence>
<name>A0ABS9UU48_9BACT</name>
<dbReference type="InterPro" id="IPR050103">
    <property type="entry name" value="Class-III_PLP-dep_AT"/>
</dbReference>
<dbReference type="PANTHER" id="PTHR11986:SF18">
    <property type="entry name" value="ORNITHINE AMINOTRANSFERASE, MITOCHONDRIAL"/>
    <property type="match status" value="1"/>
</dbReference>
<dbReference type="RefSeq" id="WP_241276517.1">
    <property type="nucleotide sequence ID" value="NZ_JAKZGS010000025.1"/>
</dbReference>
<evidence type="ECO:0000256" key="2">
    <source>
        <dbReference type="ARBA" id="ARBA00004998"/>
    </source>
</evidence>
<dbReference type="GO" id="GO:0004587">
    <property type="term" value="F:ornithine aminotransferase activity"/>
    <property type="evidence" value="ECO:0007669"/>
    <property type="project" value="UniProtKB-EC"/>
</dbReference>
<evidence type="ECO:0000313" key="10">
    <source>
        <dbReference type="Proteomes" id="UP001165488"/>
    </source>
</evidence>
<dbReference type="Proteomes" id="UP001165488">
    <property type="component" value="Unassembled WGS sequence"/>
</dbReference>
<dbReference type="InterPro" id="IPR015422">
    <property type="entry name" value="PyrdxlP-dep_Trfase_small"/>
</dbReference>
<dbReference type="Pfam" id="PF00202">
    <property type="entry name" value="Aminotran_3"/>
    <property type="match status" value="1"/>
</dbReference>
<comment type="cofactor">
    <cofactor evidence="1">
        <name>pyridoxal 5'-phosphate</name>
        <dbReference type="ChEBI" id="CHEBI:597326"/>
    </cofactor>
</comment>
<comment type="caution">
    <text evidence="9">The sequence shown here is derived from an EMBL/GenBank/DDBJ whole genome shotgun (WGS) entry which is preliminary data.</text>
</comment>